<keyword evidence="2" id="KW-1185">Reference proteome</keyword>
<evidence type="ECO:0000313" key="1">
    <source>
        <dbReference type="EMBL" id="KAJ3480255.1"/>
    </source>
</evidence>
<sequence length="371" mass="40194">MNTVKSFWLGWGSVCVAGAGAYYFAKREINADRQAKLEAHRQKRHDIRSMEYGVPHASGGASKPDYAGSPSAESSNDPAPGGQDLGIESGPKREKEDASPYESRAIMPSLPHHAEALPPRPLLVISYAHQRELPQTSSSTTFHHLILSPSHCSSAIMASPELAIARAALSASLFKADPTSLSRQQVDSLFPLVDATVAQCSRQNVQHRAVHGLSVTRSLNIIAHHPQSCKNWIMAHVASSPARCANLAKYLAALSRSVQPDASARPSLKRKRLHILYLISDALHHDARTGNRICANAWAPHLVALVALAASFDKCPKHQAKLVDLVSLWEEERYFTVDIIPKLRDAVMNNGNITAGAAESDASATLFHAVV</sequence>
<dbReference type="Proteomes" id="UP001148737">
    <property type="component" value="Unassembled WGS sequence"/>
</dbReference>
<dbReference type="EMBL" id="JANAKD010001361">
    <property type="protein sequence ID" value="KAJ3480255.1"/>
    <property type="molecule type" value="Genomic_DNA"/>
</dbReference>
<comment type="caution">
    <text evidence="1">The sequence shown here is derived from an EMBL/GenBank/DDBJ whole genome shotgun (WGS) entry which is preliminary data.</text>
</comment>
<reference evidence="1" key="1">
    <citation type="submission" date="2022-07" db="EMBL/GenBank/DDBJ databases">
        <title>Genome Sequence of Lecanicillium saksenae.</title>
        <authorList>
            <person name="Buettner E."/>
        </authorList>
    </citation>
    <scope>NUCLEOTIDE SEQUENCE</scope>
    <source>
        <strain evidence="1">VT-O1</strain>
    </source>
</reference>
<name>A0ACC1QLL2_9HYPO</name>
<proteinExistence type="predicted"/>
<accession>A0ACC1QLL2</accession>
<organism evidence="1 2">
    <name type="scientific">Lecanicillium saksenae</name>
    <dbReference type="NCBI Taxonomy" id="468837"/>
    <lineage>
        <taxon>Eukaryota</taxon>
        <taxon>Fungi</taxon>
        <taxon>Dikarya</taxon>
        <taxon>Ascomycota</taxon>
        <taxon>Pezizomycotina</taxon>
        <taxon>Sordariomycetes</taxon>
        <taxon>Hypocreomycetidae</taxon>
        <taxon>Hypocreales</taxon>
        <taxon>Cordycipitaceae</taxon>
        <taxon>Lecanicillium</taxon>
    </lineage>
</organism>
<protein>
    <submittedName>
        <fullName evidence="1">Uncharacterized protein</fullName>
    </submittedName>
</protein>
<gene>
    <name evidence="1" type="ORF">NLG97_g8113</name>
</gene>
<evidence type="ECO:0000313" key="2">
    <source>
        <dbReference type="Proteomes" id="UP001148737"/>
    </source>
</evidence>